<accession>A0A4R5L463</accession>
<proteinExistence type="predicted"/>
<reference evidence="1 2" key="1">
    <citation type="submission" date="2019-03" db="EMBL/GenBank/DDBJ databases">
        <title>Paraburkholderia sp. isolated from native Mimosa gymnas in Guartela State Park, Brazil.</title>
        <authorList>
            <person name="Paulitsch F."/>
            <person name="Hungria M."/>
            <person name="Delamuta J.R.M."/>
            <person name="Ribeiro R.A."/>
            <person name="Dall'Agnol R."/>
            <person name="Silva J.S.B."/>
        </authorList>
    </citation>
    <scope>NUCLEOTIDE SEQUENCE [LARGE SCALE GENOMIC DNA]</scope>
    <source>
        <strain evidence="1 2">CNPSo 3008</strain>
    </source>
</reference>
<sequence>MSIAQQFVAGEGEAHPQIGNRNETDSAALVAFKCDSTNLPWVIFRAAFRAAHIEGLPQRARALLSALARTVDAERPFAAIFARRELLTGRAMQSMRTLYRSLDDLEVAGLIDRRAQARYVEAGLFGRAYLHLTQLAAELLGLIEERPRITLPASPVPDTDTSKLPSATVADGPIYKDLYPASSQKRQSGELPADLRRLQVLGFSKFLIFKLMRIARENGKRLSDVVEVTWNHLRAAKRPINYLGSLLRSPVDFGHQLRRKHEAAIEAEKRIEETKQTELLAKAHAGETFESIDGTIRYTVDTDGNHLTVYSTEDGVPRLAVNWKRDFARALTTGRIRRLVQSPSHVPASLPGKLPVTGDVRSHIAGLRKVLGMREPRLTA</sequence>
<comment type="caution">
    <text evidence="1">The sequence shown here is derived from an EMBL/GenBank/DDBJ whole genome shotgun (WGS) entry which is preliminary data.</text>
</comment>
<evidence type="ECO:0000313" key="1">
    <source>
        <dbReference type="EMBL" id="TDG02511.1"/>
    </source>
</evidence>
<dbReference type="EMBL" id="SMOD01000060">
    <property type="protein sequence ID" value="TDG02511.1"/>
    <property type="molecule type" value="Genomic_DNA"/>
</dbReference>
<gene>
    <name evidence="1" type="ORF">E1N52_39290</name>
</gene>
<dbReference type="Proteomes" id="UP000295606">
    <property type="component" value="Unassembled WGS sequence"/>
</dbReference>
<dbReference type="AlphaFoldDB" id="A0A4R5L463"/>
<organism evidence="1 2">
    <name type="scientific">Paraburkholderia guartelaensis</name>
    <dbReference type="NCBI Taxonomy" id="2546446"/>
    <lineage>
        <taxon>Bacteria</taxon>
        <taxon>Pseudomonadati</taxon>
        <taxon>Pseudomonadota</taxon>
        <taxon>Betaproteobacteria</taxon>
        <taxon>Burkholderiales</taxon>
        <taxon>Burkholderiaceae</taxon>
        <taxon>Paraburkholderia</taxon>
    </lineage>
</organism>
<evidence type="ECO:0000313" key="2">
    <source>
        <dbReference type="Proteomes" id="UP000295606"/>
    </source>
</evidence>
<name>A0A4R5L463_9BURK</name>
<dbReference type="OrthoDB" id="9123936at2"/>
<protein>
    <submittedName>
        <fullName evidence="1">Replication protein O</fullName>
    </submittedName>
</protein>
<dbReference type="RefSeq" id="WP_133190067.1">
    <property type="nucleotide sequence ID" value="NZ_SMOD01000060.1"/>
</dbReference>